<keyword evidence="3" id="KW-1185">Reference proteome</keyword>
<gene>
    <name evidence="2" type="ORF">PaMx28_21</name>
</gene>
<dbReference type="EMBL" id="JQ067089">
    <property type="protein sequence ID" value="ALH23621.1"/>
    <property type="molecule type" value="Genomic_DNA"/>
</dbReference>
<evidence type="ECO:0000259" key="1">
    <source>
        <dbReference type="Pfam" id="PF20557"/>
    </source>
</evidence>
<accession>A0A0S0N9T9</accession>
<dbReference type="Pfam" id="PF20557">
    <property type="entry name" value="DnaT_2"/>
    <property type="match status" value="1"/>
</dbReference>
<dbReference type="KEGG" id="vg:26637071"/>
<name>A0A0S0N9T9_9CAUD</name>
<feature type="domain" description="Putative DnaT-like" evidence="1">
    <location>
        <begin position="8"/>
        <end position="165"/>
    </location>
</feature>
<dbReference type="GeneID" id="26637071"/>
<dbReference type="InterPro" id="IPR046787">
    <property type="entry name" value="DnaT_2"/>
</dbReference>
<dbReference type="RefSeq" id="YP_009210633.1">
    <property type="nucleotide sequence ID" value="NC_028931.1"/>
</dbReference>
<evidence type="ECO:0000313" key="3">
    <source>
        <dbReference type="Proteomes" id="UP000203193"/>
    </source>
</evidence>
<sequence>MTIKVQNENGTIEGANSYVDAAAVRAFWLDRGVDLSAKTDEELSVAAVRATDYLDAKYRWTGYQLYRLQGTQWPRGGVTSFLRGLPPALVSAACMLAQRALTKPLMPDPTFDASGQRIAEKLTEVGPIKTQVKFSDPTGVKSMTPEYPEVTLMLQAAGLVASGNSGEIGRG</sequence>
<dbReference type="Proteomes" id="UP000203193">
    <property type="component" value="Segment"/>
</dbReference>
<proteinExistence type="predicted"/>
<evidence type="ECO:0000313" key="2">
    <source>
        <dbReference type="EMBL" id="ALH23621.1"/>
    </source>
</evidence>
<organism evidence="2 3">
    <name type="scientific">Pseudomonas phage PaMx28</name>
    <dbReference type="NCBI Taxonomy" id="1175659"/>
    <lineage>
        <taxon>Viruses</taxon>
        <taxon>Duplodnaviria</taxon>
        <taxon>Heunggongvirae</taxon>
        <taxon>Uroviricota</taxon>
        <taxon>Caudoviricetes</taxon>
        <taxon>Mesyanzhinovviridae</taxon>
        <taxon>Bradleyvirinae</taxon>
        <taxon>Pamexvirus</taxon>
        <taxon>Pamexvirus PaMx28</taxon>
    </lineage>
</organism>
<reference evidence="2 3" key="1">
    <citation type="journal article" date="2012" name="Appl. Environ. Microbiol.">
        <title>High Diversity and Novel Species of Pseudomonas aeruginosa Bacteriophages.</title>
        <authorList>
            <person name="Sepulveda-Robles O."/>
            <person name="Kameyama L."/>
            <person name="Guarneros G."/>
        </authorList>
    </citation>
    <scope>NUCLEOTIDE SEQUENCE [LARGE SCALE GENOMIC DNA]</scope>
</reference>
<protein>
    <submittedName>
        <fullName evidence="2">Virion structural protein</fullName>
    </submittedName>
</protein>
<dbReference type="OrthoDB" id="31759at10239"/>